<dbReference type="GO" id="GO:0005737">
    <property type="term" value="C:cytoplasm"/>
    <property type="evidence" value="ECO:0007669"/>
    <property type="project" value="TreeGrafter"/>
</dbReference>
<dbReference type="Proteomes" id="UP000541444">
    <property type="component" value="Unassembled WGS sequence"/>
</dbReference>
<organism evidence="9 10">
    <name type="scientific">Kingdonia uniflora</name>
    <dbReference type="NCBI Taxonomy" id="39325"/>
    <lineage>
        <taxon>Eukaryota</taxon>
        <taxon>Viridiplantae</taxon>
        <taxon>Streptophyta</taxon>
        <taxon>Embryophyta</taxon>
        <taxon>Tracheophyta</taxon>
        <taxon>Spermatophyta</taxon>
        <taxon>Magnoliopsida</taxon>
        <taxon>Ranunculales</taxon>
        <taxon>Circaeasteraceae</taxon>
        <taxon>Kingdonia</taxon>
    </lineage>
</organism>
<dbReference type="PANTHER" id="PTHR13325">
    <property type="entry name" value="PROTEASE M50 MEMBRANE-BOUND TRANSCRIPTION FACTOR SITE 2 PROTEASE"/>
    <property type="match status" value="1"/>
</dbReference>
<gene>
    <name evidence="9" type="ORF">GIB67_035293</name>
</gene>
<evidence type="ECO:0000256" key="5">
    <source>
        <dbReference type="ARBA" id="ARBA00023136"/>
    </source>
</evidence>
<evidence type="ECO:0000256" key="1">
    <source>
        <dbReference type="ARBA" id="ARBA00004127"/>
    </source>
</evidence>
<dbReference type="GO" id="GO:0031293">
    <property type="term" value="P:membrane protein intracellular domain proteolysis"/>
    <property type="evidence" value="ECO:0007669"/>
    <property type="project" value="TreeGrafter"/>
</dbReference>
<dbReference type="Pfam" id="PF02163">
    <property type="entry name" value="Peptidase_M50"/>
    <property type="match status" value="1"/>
</dbReference>
<dbReference type="GO" id="GO:0012505">
    <property type="term" value="C:endomembrane system"/>
    <property type="evidence" value="ECO:0007669"/>
    <property type="project" value="UniProtKB-SubCell"/>
</dbReference>
<dbReference type="InterPro" id="IPR001193">
    <property type="entry name" value="MBTPS2"/>
</dbReference>
<evidence type="ECO:0000313" key="10">
    <source>
        <dbReference type="Proteomes" id="UP000541444"/>
    </source>
</evidence>
<dbReference type="AlphaFoldDB" id="A0A7J7KY37"/>
<dbReference type="PANTHER" id="PTHR13325:SF3">
    <property type="entry name" value="MEMBRANE-BOUND TRANSCRIPTION FACTOR SITE-2 PROTEASE"/>
    <property type="match status" value="1"/>
</dbReference>
<dbReference type="OrthoDB" id="69989at2759"/>
<evidence type="ECO:0000256" key="2">
    <source>
        <dbReference type="ARBA" id="ARBA00009989"/>
    </source>
</evidence>
<comment type="caution">
    <text evidence="9">The sequence shown here is derived from an EMBL/GenBank/DDBJ whole genome shotgun (WGS) entry which is preliminary data.</text>
</comment>
<comment type="similarity">
    <text evidence="2">Belongs to the peptidase M50A family.</text>
</comment>
<feature type="domain" description="Peptidase M50" evidence="8">
    <location>
        <begin position="128"/>
        <end position="503"/>
    </location>
</feature>
<dbReference type="InterPro" id="IPR008915">
    <property type="entry name" value="Peptidase_M50"/>
</dbReference>
<proteinExistence type="inferred from homology"/>
<dbReference type="GO" id="GO:0016020">
    <property type="term" value="C:membrane"/>
    <property type="evidence" value="ECO:0007669"/>
    <property type="project" value="InterPro"/>
</dbReference>
<dbReference type="InterPro" id="IPR036034">
    <property type="entry name" value="PDZ_sf"/>
</dbReference>
<dbReference type="Gene3D" id="2.30.42.10">
    <property type="match status" value="1"/>
</dbReference>
<evidence type="ECO:0000256" key="3">
    <source>
        <dbReference type="ARBA" id="ARBA00022692"/>
    </source>
</evidence>
<keyword evidence="5 7" id="KW-0472">Membrane</keyword>
<accession>A0A7J7KY37</accession>
<evidence type="ECO:0000313" key="9">
    <source>
        <dbReference type="EMBL" id="KAF6135222.1"/>
    </source>
</evidence>
<feature type="transmembrane region" description="Helical" evidence="7">
    <location>
        <begin position="61"/>
        <end position="92"/>
    </location>
</feature>
<evidence type="ECO:0000256" key="6">
    <source>
        <dbReference type="ARBA" id="ARBA00032658"/>
    </source>
</evidence>
<keyword evidence="4 7" id="KW-1133">Transmembrane helix</keyword>
<dbReference type="GO" id="GO:1905897">
    <property type="term" value="P:regulation of response to endoplasmic reticulum stress"/>
    <property type="evidence" value="ECO:0007669"/>
    <property type="project" value="TreeGrafter"/>
</dbReference>
<protein>
    <recommendedName>
        <fullName evidence="6">Endopeptidase S2P</fullName>
    </recommendedName>
</protein>
<evidence type="ECO:0000256" key="4">
    <source>
        <dbReference type="ARBA" id="ARBA00022989"/>
    </source>
</evidence>
<dbReference type="EMBL" id="JACGCM010002811">
    <property type="protein sequence ID" value="KAF6135222.1"/>
    <property type="molecule type" value="Genomic_DNA"/>
</dbReference>
<evidence type="ECO:0000256" key="7">
    <source>
        <dbReference type="SAM" id="Phobius"/>
    </source>
</evidence>
<keyword evidence="3 7" id="KW-0812">Transmembrane</keyword>
<evidence type="ECO:0000259" key="8">
    <source>
        <dbReference type="Pfam" id="PF02163"/>
    </source>
</evidence>
<reference evidence="9 10" key="1">
    <citation type="journal article" date="2020" name="IScience">
        <title>Genome Sequencing of the Endangered Kingdonia uniflora (Circaeasteraceae, Ranunculales) Reveals Potential Mechanisms of Evolutionary Specialization.</title>
        <authorList>
            <person name="Sun Y."/>
            <person name="Deng T."/>
            <person name="Zhang A."/>
            <person name="Moore M.J."/>
            <person name="Landis J.B."/>
            <person name="Lin N."/>
            <person name="Zhang H."/>
            <person name="Zhang X."/>
            <person name="Huang J."/>
            <person name="Zhang X."/>
            <person name="Sun H."/>
            <person name="Wang H."/>
        </authorList>
    </citation>
    <scope>NUCLEOTIDE SEQUENCE [LARGE SCALE GENOMIC DNA]</scope>
    <source>
        <strain evidence="9">TB1705</strain>
        <tissue evidence="9">Leaf</tissue>
    </source>
</reference>
<sequence>MVVSGRRVRRLQREHSILPTRTTTQTHLSHTLSCWYCDFKISALNDLFYLFGRKHARCLRIWFSVGVGFSFTALLVVTLVLVWELVISLYLYNGNVEFKNGSDPFLFRFLPLPLVPSFRMAVADGGYIILSTLVSVAVHEFGHAVAAARSCFLVMFPGALVALDYDTLQSLPRFSTLRIYSAGVWHNAALKYFIIWIRIAIKACNGTCLCGGVIPSSFDIISSIHVWTDPNGTLHLLLVLDVSAKSPLSGYLSTGDVIVSLDGKEVHDPQEWKDMIALINKQALQSSYNFNNSVNFQAVHGQKGYCIPNSWVEDNMKKMQREKTQSACPDELTMFSSIPCFNSSLISYGSSEDNHWKRNQRFHCFSARDVVQLKKCGSRWPATDTLGNSCVCSQDEACLVPVPMPGLNWVEITYARPYSPECLSSWRNSSTDVRNLDSEAANCSETFVFIGDVFSLENAVLLTAYQPRWGLMFGAHIPNMLGKFLACTFHVSLTLTLMNSLPVRSQLQLLSSTPRECMGSRIVTNGDNIFPGVLFGWRVYSRGAFMLYNLAEPKEEEAISTNLPYGRDSFITYYLFKYLIHYLL</sequence>
<name>A0A7J7KY37_9MAGN</name>
<comment type="subcellular location">
    <subcellularLocation>
        <location evidence="1">Endomembrane system</location>
        <topology evidence="1">Multi-pass membrane protein</topology>
    </subcellularLocation>
</comment>
<dbReference type="SUPFAM" id="SSF50156">
    <property type="entry name" value="PDZ domain-like"/>
    <property type="match status" value="1"/>
</dbReference>
<dbReference type="GO" id="GO:0004222">
    <property type="term" value="F:metalloendopeptidase activity"/>
    <property type="evidence" value="ECO:0007669"/>
    <property type="project" value="InterPro"/>
</dbReference>
<keyword evidence="10" id="KW-1185">Reference proteome</keyword>